<dbReference type="PANTHER" id="PTHR24061:SF599">
    <property type="entry name" value="G-PROTEIN COUPLED RECEPTORS FAMILY 3 PROFILE DOMAIN-CONTAINING PROTEIN"/>
    <property type="match status" value="1"/>
</dbReference>
<protein>
    <recommendedName>
        <fullName evidence="8">Receptor ligand binding region domain-containing protein</fullName>
    </recommendedName>
</protein>
<keyword evidence="10" id="KW-1185">Reference proteome</keyword>
<dbReference type="PANTHER" id="PTHR24061">
    <property type="entry name" value="CALCIUM-SENSING RECEPTOR-RELATED"/>
    <property type="match status" value="1"/>
</dbReference>
<dbReference type="GO" id="GO:0005886">
    <property type="term" value="C:plasma membrane"/>
    <property type="evidence" value="ECO:0007669"/>
    <property type="project" value="TreeGrafter"/>
</dbReference>
<proteinExistence type="predicted"/>
<dbReference type="SUPFAM" id="SSF53822">
    <property type="entry name" value="Periplasmic binding protein-like I"/>
    <property type="match status" value="1"/>
</dbReference>
<feature type="domain" description="Receptor ligand binding region" evidence="8">
    <location>
        <begin position="34"/>
        <end position="123"/>
    </location>
</feature>
<evidence type="ECO:0000313" key="10">
    <source>
        <dbReference type="Proteomes" id="UP001066276"/>
    </source>
</evidence>
<feature type="region of interest" description="Disordered" evidence="7">
    <location>
        <begin position="130"/>
        <end position="152"/>
    </location>
</feature>
<dbReference type="Pfam" id="PF01094">
    <property type="entry name" value="ANF_receptor"/>
    <property type="match status" value="1"/>
</dbReference>
<organism evidence="9 10">
    <name type="scientific">Pleurodeles waltl</name>
    <name type="common">Iberian ribbed newt</name>
    <dbReference type="NCBI Taxonomy" id="8319"/>
    <lineage>
        <taxon>Eukaryota</taxon>
        <taxon>Metazoa</taxon>
        <taxon>Chordata</taxon>
        <taxon>Craniata</taxon>
        <taxon>Vertebrata</taxon>
        <taxon>Euteleostomi</taxon>
        <taxon>Amphibia</taxon>
        <taxon>Batrachia</taxon>
        <taxon>Caudata</taxon>
        <taxon>Salamandroidea</taxon>
        <taxon>Salamandridae</taxon>
        <taxon>Pleurodelinae</taxon>
        <taxon>Pleurodeles</taxon>
    </lineage>
</organism>
<gene>
    <name evidence="9" type="ORF">NDU88_009332</name>
</gene>
<evidence type="ECO:0000256" key="5">
    <source>
        <dbReference type="ARBA" id="ARBA00023170"/>
    </source>
</evidence>
<dbReference type="InterPro" id="IPR001828">
    <property type="entry name" value="ANF_lig-bd_rcpt"/>
</dbReference>
<feature type="region of interest" description="Disordered" evidence="7">
    <location>
        <begin position="201"/>
        <end position="281"/>
    </location>
</feature>
<dbReference type="PRINTS" id="PR00248">
    <property type="entry name" value="GPCRMGR"/>
</dbReference>
<comment type="caution">
    <text evidence="9">The sequence shown here is derived from an EMBL/GenBank/DDBJ whole genome shotgun (WGS) entry which is preliminary data.</text>
</comment>
<dbReference type="InterPro" id="IPR028082">
    <property type="entry name" value="Peripla_BP_I"/>
</dbReference>
<keyword evidence="5" id="KW-0675">Receptor</keyword>
<keyword evidence="4" id="KW-0472">Membrane</keyword>
<sequence>MEMGAVLLRKHPLTLLRLAQQDMNVPFHMDRYHRLLAMVYAVQEVNQNPHLLPNITLGFNIYDSCYNEDDALRATLQILSGQEDASPNYRCDMGSRTAGIIGDMLNTASIMMARLLGIYRYPQGPVSPRHGPRLAAGTVGQRTTAPSTPSSEALIRGRYHRSAGRALQQEQRGRGLQPPALLPLRPLSGASIIAVRNAPCSRNRGAEGYSPSTPSSEALTRGRHHPGAGRALQQEQSGRGLQPPALLPLRPLPGAGITAARDAPCSRNRAAEGYSPQLSFL</sequence>
<accession>A0AAV7PUX0</accession>
<evidence type="ECO:0000259" key="8">
    <source>
        <dbReference type="Pfam" id="PF01094"/>
    </source>
</evidence>
<dbReference type="InterPro" id="IPR000337">
    <property type="entry name" value="GPCR_3"/>
</dbReference>
<evidence type="ECO:0000256" key="3">
    <source>
        <dbReference type="ARBA" id="ARBA00022989"/>
    </source>
</evidence>
<dbReference type="Proteomes" id="UP001066276">
    <property type="component" value="Chromosome 7"/>
</dbReference>
<evidence type="ECO:0000256" key="7">
    <source>
        <dbReference type="SAM" id="MobiDB-lite"/>
    </source>
</evidence>
<feature type="compositionally biased region" description="Polar residues" evidence="7">
    <location>
        <begin position="140"/>
        <end position="151"/>
    </location>
</feature>
<dbReference type="InterPro" id="IPR000068">
    <property type="entry name" value="GPCR_3_Ca_sens_rcpt-rel"/>
</dbReference>
<keyword evidence="3" id="KW-1133">Transmembrane helix</keyword>
<evidence type="ECO:0000256" key="1">
    <source>
        <dbReference type="ARBA" id="ARBA00004141"/>
    </source>
</evidence>
<keyword evidence="6" id="KW-0325">Glycoprotein</keyword>
<evidence type="ECO:0000256" key="4">
    <source>
        <dbReference type="ARBA" id="ARBA00023136"/>
    </source>
</evidence>
<evidence type="ECO:0000256" key="2">
    <source>
        <dbReference type="ARBA" id="ARBA00022692"/>
    </source>
</evidence>
<dbReference type="AlphaFoldDB" id="A0AAV7PUX0"/>
<reference evidence="9" key="1">
    <citation type="journal article" date="2022" name="bioRxiv">
        <title>Sequencing and chromosome-scale assembly of the giantPleurodeles waltlgenome.</title>
        <authorList>
            <person name="Brown T."/>
            <person name="Elewa A."/>
            <person name="Iarovenko S."/>
            <person name="Subramanian E."/>
            <person name="Araus A.J."/>
            <person name="Petzold A."/>
            <person name="Susuki M."/>
            <person name="Suzuki K.-i.T."/>
            <person name="Hayashi T."/>
            <person name="Toyoda A."/>
            <person name="Oliveira C."/>
            <person name="Osipova E."/>
            <person name="Leigh N.D."/>
            <person name="Simon A."/>
            <person name="Yun M.H."/>
        </authorList>
    </citation>
    <scope>NUCLEOTIDE SEQUENCE</scope>
    <source>
        <strain evidence="9">20211129_DDA</strain>
        <tissue evidence="9">Liver</tissue>
    </source>
</reference>
<dbReference type="EMBL" id="JANPWB010000011">
    <property type="protein sequence ID" value="KAJ1130989.1"/>
    <property type="molecule type" value="Genomic_DNA"/>
</dbReference>
<evidence type="ECO:0000313" key="9">
    <source>
        <dbReference type="EMBL" id="KAJ1130989.1"/>
    </source>
</evidence>
<evidence type="ECO:0000256" key="6">
    <source>
        <dbReference type="ARBA" id="ARBA00023180"/>
    </source>
</evidence>
<feature type="compositionally biased region" description="Low complexity" evidence="7">
    <location>
        <begin position="238"/>
        <end position="256"/>
    </location>
</feature>
<comment type="subcellular location">
    <subcellularLocation>
        <location evidence="1">Membrane</location>
        <topology evidence="1">Multi-pass membrane protein</topology>
    </subcellularLocation>
</comment>
<dbReference type="GO" id="GO:0004930">
    <property type="term" value="F:G protein-coupled receptor activity"/>
    <property type="evidence" value="ECO:0007669"/>
    <property type="project" value="InterPro"/>
</dbReference>
<dbReference type="Gene3D" id="3.40.50.2300">
    <property type="match status" value="1"/>
</dbReference>
<name>A0AAV7PUX0_PLEWA</name>
<keyword evidence="2" id="KW-0812">Transmembrane</keyword>